<feature type="transmembrane region" description="Helical" evidence="1">
    <location>
        <begin position="131"/>
        <end position="152"/>
    </location>
</feature>
<evidence type="ECO:0000259" key="3">
    <source>
        <dbReference type="PROSITE" id="PS50887"/>
    </source>
</evidence>
<keyword evidence="1" id="KW-1133">Transmembrane helix</keyword>
<gene>
    <name evidence="4" type="ORF">JYU29_11490</name>
</gene>
<dbReference type="Gene3D" id="3.30.70.270">
    <property type="match status" value="1"/>
</dbReference>
<feature type="transmembrane region" description="Helical" evidence="1">
    <location>
        <begin position="98"/>
        <end position="119"/>
    </location>
</feature>
<dbReference type="InterPro" id="IPR001633">
    <property type="entry name" value="EAL_dom"/>
</dbReference>
<name>A0ABS5RW65_9HYPH</name>
<dbReference type="PROSITE" id="PS50883">
    <property type="entry name" value="EAL"/>
    <property type="match status" value="1"/>
</dbReference>
<feature type="transmembrane region" description="Helical" evidence="1">
    <location>
        <begin position="159"/>
        <end position="178"/>
    </location>
</feature>
<sequence>MALRDLLLQLRNGLTARASDELVVAQLDALKKRIPILYAVLSINTLAVAITHQQVHAVLSRYVPAVLVTLMVARLIHWQRLQTVTIEAAEARRILRRLTPFTAILSSVTLAWAMGLYLIDERLNTDATRHMTQHGHAALFVGLTVISCINLLMHARVPALVTTVFVIPPFALFLLWNGSRVEQAVAINLVLVASAMVYVVFVFARDFEDLVLSRSRLSQMNAYQTRLANTDALTGLANRRRFYGVLEELSQIEAASTVLVIDLDGFKQINDLHGHAIGDEVLREIAVRIARETPDSLCTARIGGDEFAVVFNKAFRDAKVQAYGERLIAACNAPVVLEALTLSVGASVGVYNDCDPKGAAHGRHIERADYALFHAKEAGRNQVAIFRAEHEVQRKRGSHVEQVLRAAKLEEELYVLFQPIVDAHSRQLIGFEALARWNSPVLGQVFPSEFIPIAERSDVIHAVTRSVMNKAVAQASRWPAQISLKVNLSARDLSPPRMLELLEQFEHSGFDAARMSFEVTETALGSLDMILDTVALVKTKGIALAVDDFGIGYSSLSYIHKLKPDLIKIDRSFVSRLGKNDGAEAIIETIVAMSRNVKASCLAEGVEEEAQIDALEALGCDQLQGFAIGYPMSGAEALVLIETGEKPPSG</sequence>
<dbReference type="Proteomes" id="UP001297272">
    <property type="component" value="Unassembled WGS sequence"/>
</dbReference>
<feature type="transmembrane region" description="Helical" evidence="1">
    <location>
        <begin position="59"/>
        <end position="77"/>
    </location>
</feature>
<dbReference type="Gene3D" id="3.20.20.450">
    <property type="entry name" value="EAL domain"/>
    <property type="match status" value="1"/>
</dbReference>
<evidence type="ECO:0000313" key="4">
    <source>
        <dbReference type="EMBL" id="MBS9721311.1"/>
    </source>
</evidence>
<accession>A0ABS5RW65</accession>
<dbReference type="SUPFAM" id="SSF141868">
    <property type="entry name" value="EAL domain-like"/>
    <property type="match status" value="1"/>
</dbReference>
<reference evidence="4 5" key="1">
    <citation type="submission" date="2021-03" db="EMBL/GenBank/DDBJ databases">
        <title>Tianweitania aestuarii sp. nov., isolated from a tidal flat.</title>
        <authorList>
            <person name="Park S."/>
            <person name="Yoon J.-H."/>
        </authorList>
    </citation>
    <scope>NUCLEOTIDE SEQUENCE [LARGE SCALE GENOMIC DNA]</scope>
    <source>
        <strain evidence="4 5">BSSL-BM11</strain>
    </source>
</reference>
<feature type="transmembrane region" description="Helical" evidence="1">
    <location>
        <begin position="36"/>
        <end position="53"/>
    </location>
</feature>
<dbReference type="PANTHER" id="PTHR44757">
    <property type="entry name" value="DIGUANYLATE CYCLASE DGCP"/>
    <property type="match status" value="1"/>
</dbReference>
<dbReference type="Pfam" id="PF00990">
    <property type="entry name" value="GGDEF"/>
    <property type="match status" value="1"/>
</dbReference>
<dbReference type="InterPro" id="IPR052155">
    <property type="entry name" value="Biofilm_reg_signaling"/>
</dbReference>
<feature type="domain" description="EAL" evidence="2">
    <location>
        <begin position="397"/>
        <end position="645"/>
    </location>
</feature>
<dbReference type="SMART" id="SM00052">
    <property type="entry name" value="EAL"/>
    <property type="match status" value="1"/>
</dbReference>
<dbReference type="PROSITE" id="PS50887">
    <property type="entry name" value="GGDEF"/>
    <property type="match status" value="1"/>
</dbReference>
<dbReference type="InterPro" id="IPR043128">
    <property type="entry name" value="Rev_trsase/Diguanyl_cyclase"/>
</dbReference>
<dbReference type="PANTHER" id="PTHR44757:SF2">
    <property type="entry name" value="BIOFILM ARCHITECTURE MAINTENANCE PROTEIN MBAA"/>
    <property type="match status" value="1"/>
</dbReference>
<feature type="domain" description="GGDEF" evidence="3">
    <location>
        <begin position="254"/>
        <end position="388"/>
    </location>
</feature>
<protein>
    <submittedName>
        <fullName evidence="4">EAL domain-containing protein</fullName>
    </submittedName>
</protein>
<evidence type="ECO:0000259" key="2">
    <source>
        <dbReference type="PROSITE" id="PS50883"/>
    </source>
</evidence>
<keyword evidence="1" id="KW-0812">Transmembrane</keyword>
<dbReference type="CDD" id="cd01948">
    <property type="entry name" value="EAL"/>
    <property type="match status" value="1"/>
</dbReference>
<dbReference type="InterPro" id="IPR029787">
    <property type="entry name" value="Nucleotide_cyclase"/>
</dbReference>
<keyword evidence="1" id="KW-0472">Membrane</keyword>
<evidence type="ECO:0000256" key="1">
    <source>
        <dbReference type="SAM" id="Phobius"/>
    </source>
</evidence>
<dbReference type="EMBL" id="JAFMNX010000002">
    <property type="protein sequence ID" value="MBS9721311.1"/>
    <property type="molecule type" value="Genomic_DNA"/>
</dbReference>
<dbReference type="SMART" id="SM00267">
    <property type="entry name" value="GGDEF"/>
    <property type="match status" value="1"/>
</dbReference>
<evidence type="ECO:0000313" key="5">
    <source>
        <dbReference type="Proteomes" id="UP001297272"/>
    </source>
</evidence>
<keyword evidence="5" id="KW-1185">Reference proteome</keyword>
<dbReference type="Pfam" id="PF00563">
    <property type="entry name" value="EAL"/>
    <property type="match status" value="1"/>
</dbReference>
<proteinExistence type="predicted"/>
<dbReference type="InterPro" id="IPR000160">
    <property type="entry name" value="GGDEF_dom"/>
</dbReference>
<dbReference type="CDD" id="cd01949">
    <property type="entry name" value="GGDEF"/>
    <property type="match status" value="1"/>
</dbReference>
<dbReference type="InterPro" id="IPR035919">
    <property type="entry name" value="EAL_sf"/>
</dbReference>
<organism evidence="4 5">
    <name type="scientific">Tianweitania aestuarii</name>
    <dbReference type="NCBI Taxonomy" id="2814886"/>
    <lineage>
        <taxon>Bacteria</taxon>
        <taxon>Pseudomonadati</taxon>
        <taxon>Pseudomonadota</taxon>
        <taxon>Alphaproteobacteria</taxon>
        <taxon>Hyphomicrobiales</taxon>
        <taxon>Phyllobacteriaceae</taxon>
        <taxon>Tianweitania</taxon>
    </lineage>
</organism>
<feature type="transmembrane region" description="Helical" evidence="1">
    <location>
        <begin position="184"/>
        <end position="204"/>
    </location>
</feature>
<comment type="caution">
    <text evidence="4">The sequence shown here is derived from an EMBL/GenBank/DDBJ whole genome shotgun (WGS) entry which is preliminary data.</text>
</comment>
<dbReference type="SUPFAM" id="SSF55073">
    <property type="entry name" value="Nucleotide cyclase"/>
    <property type="match status" value="1"/>
</dbReference>
<dbReference type="NCBIfam" id="TIGR00254">
    <property type="entry name" value="GGDEF"/>
    <property type="match status" value="1"/>
</dbReference>
<dbReference type="RefSeq" id="WP_213984920.1">
    <property type="nucleotide sequence ID" value="NZ_JAFMNX010000002.1"/>
</dbReference>